<keyword evidence="3 5" id="KW-1133">Transmembrane helix</keyword>
<comment type="subcellular location">
    <subcellularLocation>
        <location evidence="1">Membrane</location>
        <topology evidence="1">Multi-pass membrane protein</topology>
    </subcellularLocation>
</comment>
<evidence type="ECO:0000313" key="7">
    <source>
        <dbReference type="Proteomes" id="UP001309876"/>
    </source>
</evidence>
<dbReference type="EMBL" id="JAVRRJ010000011">
    <property type="protein sequence ID" value="KAK5080954.1"/>
    <property type="molecule type" value="Genomic_DNA"/>
</dbReference>
<evidence type="ECO:0000313" key="6">
    <source>
        <dbReference type="EMBL" id="KAK5080954.1"/>
    </source>
</evidence>
<feature type="transmembrane region" description="Helical" evidence="5">
    <location>
        <begin position="320"/>
        <end position="341"/>
    </location>
</feature>
<dbReference type="Pfam" id="PF03595">
    <property type="entry name" value="SLAC1"/>
    <property type="match status" value="1"/>
</dbReference>
<evidence type="ECO:0000256" key="4">
    <source>
        <dbReference type="ARBA" id="ARBA00023136"/>
    </source>
</evidence>
<evidence type="ECO:0000256" key="1">
    <source>
        <dbReference type="ARBA" id="ARBA00004141"/>
    </source>
</evidence>
<dbReference type="Proteomes" id="UP001309876">
    <property type="component" value="Unassembled WGS sequence"/>
</dbReference>
<dbReference type="PANTHER" id="PTHR31162">
    <property type="entry name" value="MALIC ACID TRANSPORT PROTEIN-RELATED"/>
    <property type="match status" value="1"/>
</dbReference>
<dbReference type="InterPro" id="IPR004695">
    <property type="entry name" value="SLAC1/Mae1/Ssu1/TehA"/>
</dbReference>
<feature type="transmembrane region" description="Helical" evidence="5">
    <location>
        <begin position="279"/>
        <end position="300"/>
    </location>
</feature>
<feature type="transmembrane region" description="Helical" evidence="5">
    <location>
        <begin position="166"/>
        <end position="189"/>
    </location>
</feature>
<feature type="transmembrane region" description="Helical" evidence="5">
    <location>
        <begin position="134"/>
        <end position="154"/>
    </location>
</feature>
<accession>A0AAN7Y8F2</accession>
<dbReference type="InterPro" id="IPR030185">
    <property type="entry name" value="Mae1"/>
</dbReference>
<sequence length="393" mass="44054">MRDSNILNAESKNYEGNRVAWRERLSHFTWSWFECTMSTGAIATLLSQQPYAFPGLNTIGKVVFILDLVLFVLFSILISLRFYLNRGAFRKSLYHPHESFFFGTFWVSIALIIYCMQAYAVPSCGQWLVKTLEVLFWTFAGCAMLVAIFQYHRIFDIQKLPVDEMMPAWILPVYPFLILGPLAGTLLYSQPRPSSALPILIGGIAFQGLGFCFAFIQYTLYITRLTSGLLPDEPKRPGMYVAVGPAAYTANAMIILGSQAQVILPPGFLGITTIPVGDIWKALGVAIGIFLWLLAFWFFALSTVGVLHGYKHMHFTLNHWAIIFPNAGLAISLISIGNVLYSPAIKAVGSGMTILLCIAYLWIAVLTVKAVWRGYVLWPHKDEDMEDIEGHEQ</sequence>
<name>A0AAN7Y8F2_9EURO</name>
<feature type="transmembrane region" description="Helical" evidence="5">
    <location>
        <begin position="58"/>
        <end position="80"/>
    </location>
</feature>
<evidence type="ECO:0000256" key="2">
    <source>
        <dbReference type="ARBA" id="ARBA00022692"/>
    </source>
</evidence>
<feature type="transmembrane region" description="Helical" evidence="5">
    <location>
        <begin position="353"/>
        <end position="372"/>
    </location>
</feature>
<dbReference type="AlphaFoldDB" id="A0AAN7Y8F2"/>
<reference evidence="6 7" key="1">
    <citation type="submission" date="2023-08" db="EMBL/GenBank/DDBJ databases">
        <title>Black Yeasts Isolated from many extreme environments.</title>
        <authorList>
            <person name="Coleine C."/>
            <person name="Stajich J.E."/>
            <person name="Selbmann L."/>
        </authorList>
    </citation>
    <scope>NUCLEOTIDE SEQUENCE [LARGE SCALE GENOMIC DNA]</scope>
    <source>
        <strain evidence="6 7">CCFEE 5910</strain>
    </source>
</reference>
<organism evidence="6 7">
    <name type="scientific">Lithohypha guttulata</name>
    <dbReference type="NCBI Taxonomy" id="1690604"/>
    <lineage>
        <taxon>Eukaryota</taxon>
        <taxon>Fungi</taxon>
        <taxon>Dikarya</taxon>
        <taxon>Ascomycota</taxon>
        <taxon>Pezizomycotina</taxon>
        <taxon>Eurotiomycetes</taxon>
        <taxon>Chaetothyriomycetidae</taxon>
        <taxon>Chaetothyriales</taxon>
        <taxon>Trichomeriaceae</taxon>
        <taxon>Lithohypha</taxon>
    </lineage>
</organism>
<keyword evidence="2 5" id="KW-0812">Transmembrane</keyword>
<comment type="caution">
    <text evidence="6">The sequence shown here is derived from an EMBL/GenBank/DDBJ whole genome shotgun (WGS) entry which is preliminary data.</text>
</comment>
<dbReference type="GO" id="GO:0016020">
    <property type="term" value="C:membrane"/>
    <property type="evidence" value="ECO:0007669"/>
    <property type="project" value="UniProtKB-SubCell"/>
</dbReference>
<dbReference type="Gene3D" id="1.50.10.150">
    <property type="entry name" value="Voltage-dependent anion channel"/>
    <property type="match status" value="1"/>
</dbReference>
<dbReference type="PANTHER" id="PTHR31162:SF0">
    <property type="entry name" value="MALIC ACID TRANSPORT PROTEIN"/>
    <property type="match status" value="1"/>
</dbReference>
<dbReference type="InterPro" id="IPR038665">
    <property type="entry name" value="Voltage-dep_anion_channel_sf"/>
</dbReference>
<evidence type="ECO:0008006" key="8">
    <source>
        <dbReference type="Google" id="ProtNLM"/>
    </source>
</evidence>
<gene>
    <name evidence="6" type="ORF">LTR05_008271</name>
</gene>
<keyword evidence="7" id="KW-1185">Reference proteome</keyword>
<evidence type="ECO:0000256" key="5">
    <source>
        <dbReference type="SAM" id="Phobius"/>
    </source>
</evidence>
<protein>
    <recommendedName>
        <fullName evidence="8">C4-dicarboxylate transporter/malic acid transport protein</fullName>
    </recommendedName>
</protein>
<dbReference type="GO" id="GO:0015140">
    <property type="term" value="F:malate transmembrane transporter activity"/>
    <property type="evidence" value="ECO:0007669"/>
    <property type="project" value="InterPro"/>
</dbReference>
<dbReference type="CDD" id="cd09317">
    <property type="entry name" value="TDT_Mae1_like"/>
    <property type="match status" value="1"/>
</dbReference>
<proteinExistence type="predicted"/>
<evidence type="ECO:0000256" key="3">
    <source>
        <dbReference type="ARBA" id="ARBA00022989"/>
    </source>
</evidence>
<keyword evidence="4 5" id="KW-0472">Membrane</keyword>
<feature type="transmembrane region" description="Helical" evidence="5">
    <location>
        <begin position="196"/>
        <end position="218"/>
    </location>
</feature>
<feature type="transmembrane region" description="Helical" evidence="5">
    <location>
        <begin position="100"/>
        <end position="122"/>
    </location>
</feature>